<proteinExistence type="predicted"/>
<dbReference type="OrthoDB" id="5810997at2759"/>
<comment type="caution">
    <text evidence="2">The sequence shown here is derived from an EMBL/GenBank/DDBJ whole genome shotgun (WGS) entry which is preliminary data.</text>
</comment>
<feature type="region of interest" description="Disordered" evidence="1">
    <location>
        <begin position="181"/>
        <end position="206"/>
    </location>
</feature>
<dbReference type="Proteomes" id="UP000024635">
    <property type="component" value="Unassembled WGS sequence"/>
</dbReference>
<name>A0A016UH60_9BILA</name>
<accession>A0A016UH60</accession>
<dbReference type="EMBL" id="JARK01001376">
    <property type="protein sequence ID" value="EYC14490.1"/>
    <property type="molecule type" value="Genomic_DNA"/>
</dbReference>
<organism evidence="2 3">
    <name type="scientific">Ancylostoma ceylanicum</name>
    <dbReference type="NCBI Taxonomy" id="53326"/>
    <lineage>
        <taxon>Eukaryota</taxon>
        <taxon>Metazoa</taxon>
        <taxon>Ecdysozoa</taxon>
        <taxon>Nematoda</taxon>
        <taxon>Chromadorea</taxon>
        <taxon>Rhabditida</taxon>
        <taxon>Rhabditina</taxon>
        <taxon>Rhabditomorpha</taxon>
        <taxon>Strongyloidea</taxon>
        <taxon>Ancylostomatidae</taxon>
        <taxon>Ancylostomatinae</taxon>
        <taxon>Ancylostoma</taxon>
    </lineage>
</organism>
<keyword evidence="3" id="KW-1185">Reference proteome</keyword>
<sequence length="206" mass="23572">MMTLQPTSPLSLSLCPFRGETELEENEKAKVMVYTTFDSLAARPNERPISAAIVLVWPDTMPSTVHLNKIMHALERHLQCDGPLDMYPLPYEEVRRETWHNIKKLCAEVVEVLTGPSRGFDTRVVDAYGTTGGTVTLGHPATSLGTSPRRGDSKHHPWQLAVYPREEVRHEHTSLPHFFVKKETSETRNKETTRTMERSRRKRRRG</sequence>
<feature type="compositionally biased region" description="Basic and acidic residues" evidence="1">
    <location>
        <begin position="181"/>
        <end position="198"/>
    </location>
</feature>
<evidence type="ECO:0000313" key="2">
    <source>
        <dbReference type="EMBL" id="EYC14490.1"/>
    </source>
</evidence>
<evidence type="ECO:0000313" key="3">
    <source>
        <dbReference type="Proteomes" id="UP000024635"/>
    </source>
</evidence>
<evidence type="ECO:0000256" key="1">
    <source>
        <dbReference type="SAM" id="MobiDB-lite"/>
    </source>
</evidence>
<dbReference type="AlphaFoldDB" id="A0A016UH60"/>
<reference evidence="3" key="1">
    <citation type="journal article" date="2015" name="Nat. Genet.">
        <title>The genome and transcriptome of the zoonotic hookworm Ancylostoma ceylanicum identify infection-specific gene families.</title>
        <authorList>
            <person name="Schwarz E.M."/>
            <person name="Hu Y."/>
            <person name="Antoshechkin I."/>
            <person name="Miller M.M."/>
            <person name="Sternberg P.W."/>
            <person name="Aroian R.V."/>
        </authorList>
    </citation>
    <scope>NUCLEOTIDE SEQUENCE</scope>
    <source>
        <strain evidence="3">HY135</strain>
    </source>
</reference>
<gene>
    <name evidence="2" type="primary">Acey_s0040.g237</name>
    <name evidence="2" type="ORF">Y032_0040g237</name>
</gene>
<protein>
    <submittedName>
        <fullName evidence="2">Uncharacterized protein</fullName>
    </submittedName>
</protein>